<gene>
    <name evidence="8" type="ORF">SPTER_43990</name>
</gene>
<feature type="transmembrane region" description="Helical" evidence="6">
    <location>
        <begin position="208"/>
        <end position="232"/>
    </location>
</feature>
<dbReference type="PANTHER" id="PTHR32322:SF2">
    <property type="entry name" value="EAMA DOMAIN-CONTAINING PROTEIN"/>
    <property type="match status" value="1"/>
</dbReference>
<feature type="transmembrane region" description="Helical" evidence="6">
    <location>
        <begin position="244"/>
        <end position="264"/>
    </location>
</feature>
<feature type="transmembrane region" description="Helical" evidence="6">
    <location>
        <begin position="66"/>
        <end position="86"/>
    </location>
</feature>
<evidence type="ECO:0000256" key="3">
    <source>
        <dbReference type="ARBA" id="ARBA00022692"/>
    </source>
</evidence>
<feature type="transmembrane region" description="Helical" evidence="6">
    <location>
        <begin position="125"/>
        <end position="145"/>
    </location>
</feature>
<keyword evidence="9" id="KW-1185">Reference proteome</keyword>
<dbReference type="Proteomes" id="UP000320776">
    <property type="component" value="Chromosome"/>
</dbReference>
<feature type="domain" description="EamA" evidence="7">
    <location>
        <begin position="153"/>
        <end position="283"/>
    </location>
</feature>
<keyword evidence="3 6" id="KW-0812">Transmembrane</keyword>
<name>A0A517E021_9FIRM</name>
<dbReference type="RefSeq" id="WP_144352281.1">
    <property type="nucleotide sequence ID" value="NZ_CP036259.1"/>
</dbReference>
<protein>
    <submittedName>
        <fullName evidence="8">2A78: carboxylate/amino acid/amine transporter</fullName>
    </submittedName>
</protein>
<comment type="similarity">
    <text evidence="2">Belongs to the EamA transporter family.</text>
</comment>
<dbReference type="InterPro" id="IPR000620">
    <property type="entry name" value="EamA_dom"/>
</dbReference>
<evidence type="ECO:0000256" key="5">
    <source>
        <dbReference type="ARBA" id="ARBA00023136"/>
    </source>
</evidence>
<evidence type="ECO:0000256" key="6">
    <source>
        <dbReference type="SAM" id="Phobius"/>
    </source>
</evidence>
<dbReference type="AlphaFoldDB" id="A0A517E021"/>
<evidence type="ECO:0000256" key="4">
    <source>
        <dbReference type="ARBA" id="ARBA00022989"/>
    </source>
</evidence>
<evidence type="ECO:0000313" key="8">
    <source>
        <dbReference type="EMBL" id="QDR82950.1"/>
    </source>
</evidence>
<dbReference type="SUPFAM" id="SSF103481">
    <property type="entry name" value="Multidrug resistance efflux transporter EmrE"/>
    <property type="match status" value="2"/>
</dbReference>
<evidence type="ECO:0000313" key="9">
    <source>
        <dbReference type="Proteomes" id="UP000320776"/>
    </source>
</evidence>
<feature type="domain" description="EamA" evidence="7">
    <location>
        <begin position="4"/>
        <end position="139"/>
    </location>
</feature>
<feature type="transmembrane region" description="Helical" evidence="6">
    <location>
        <begin position="7"/>
        <end position="27"/>
    </location>
</feature>
<dbReference type="OrthoDB" id="6707571at2"/>
<proteinExistence type="inferred from homology"/>
<keyword evidence="5 6" id="KW-0472">Membrane</keyword>
<feature type="transmembrane region" description="Helical" evidence="6">
    <location>
        <begin position="177"/>
        <end position="196"/>
    </location>
</feature>
<dbReference type="InterPro" id="IPR037185">
    <property type="entry name" value="EmrE-like"/>
</dbReference>
<dbReference type="GO" id="GO:0016020">
    <property type="term" value="C:membrane"/>
    <property type="evidence" value="ECO:0007669"/>
    <property type="project" value="UniProtKB-SubCell"/>
</dbReference>
<reference evidence="8 9" key="1">
    <citation type="submission" date="2019-02" db="EMBL/GenBank/DDBJ databases">
        <title>Closed genome of Sporomusa termitida DSM 4440.</title>
        <authorList>
            <person name="Poehlein A."/>
            <person name="Daniel R."/>
        </authorList>
    </citation>
    <scope>NUCLEOTIDE SEQUENCE [LARGE SCALE GENOMIC DNA]</scope>
    <source>
        <strain evidence="8 9">DSM 4440</strain>
    </source>
</reference>
<feature type="transmembrane region" description="Helical" evidence="6">
    <location>
        <begin position="270"/>
        <end position="289"/>
    </location>
</feature>
<dbReference type="Pfam" id="PF00892">
    <property type="entry name" value="EamA"/>
    <property type="match status" value="2"/>
</dbReference>
<evidence type="ECO:0000256" key="1">
    <source>
        <dbReference type="ARBA" id="ARBA00004141"/>
    </source>
</evidence>
<dbReference type="PANTHER" id="PTHR32322">
    <property type="entry name" value="INNER MEMBRANE TRANSPORTER"/>
    <property type="match status" value="1"/>
</dbReference>
<accession>A0A517E021</accession>
<organism evidence="8 9">
    <name type="scientific">Sporomusa termitida</name>
    <dbReference type="NCBI Taxonomy" id="2377"/>
    <lineage>
        <taxon>Bacteria</taxon>
        <taxon>Bacillati</taxon>
        <taxon>Bacillota</taxon>
        <taxon>Negativicutes</taxon>
        <taxon>Selenomonadales</taxon>
        <taxon>Sporomusaceae</taxon>
        <taxon>Sporomusa</taxon>
    </lineage>
</organism>
<feature type="transmembrane region" description="Helical" evidence="6">
    <location>
        <begin position="33"/>
        <end position="54"/>
    </location>
</feature>
<sequence length="311" mass="33462">MKTWAYALILIAATLWGIISIFVTGLAEYGFSTLQIVALRVGISAVVLTVYVAIKDGSLLRIRLQHAKYFIGTGVLSIAFFNWSYFTAIRETSVAVAAILLYTAPAFVLVLSRLLFGERLTKGKIAALAVTFCGCALVVGILPGAAGTVPFYGLAAGLGAGFGYALYSIFSKFALQYYSALTVTVYTFWFAAAAMLPVSELWAARTMFFHWPVVAYCIGFSFFSTILAYWCYTTALAYVEAGRAAIAATLEPIVATLVGILLFGEVLTSWQLVGVILVIAAVVSVQCNNNAQGEAADSREHRQSAARRSPQ</sequence>
<evidence type="ECO:0000256" key="2">
    <source>
        <dbReference type="ARBA" id="ARBA00007362"/>
    </source>
</evidence>
<dbReference type="KEGG" id="sted:SPTER_43990"/>
<dbReference type="Gene3D" id="1.10.3730.20">
    <property type="match status" value="1"/>
</dbReference>
<feature type="transmembrane region" description="Helical" evidence="6">
    <location>
        <begin position="151"/>
        <end position="170"/>
    </location>
</feature>
<evidence type="ECO:0000259" key="7">
    <source>
        <dbReference type="Pfam" id="PF00892"/>
    </source>
</evidence>
<dbReference type="EMBL" id="CP036259">
    <property type="protein sequence ID" value="QDR82950.1"/>
    <property type="molecule type" value="Genomic_DNA"/>
</dbReference>
<keyword evidence="4 6" id="KW-1133">Transmembrane helix</keyword>
<dbReference type="InterPro" id="IPR050638">
    <property type="entry name" value="AA-Vitamin_Transporters"/>
</dbReference>
<feature type="transmembrane region" description="Helical" evidence="6">
    <location>
        <begin position="92"/>
        <end position="116"/>
    </location>
</feature>
<comment type="subcellular location">
    <subcellularLocation>
        <location evidence="1">Membrane</location>
        <topology evidence="1">Multi-pass membrane protein</topology>
    </subcellularLocation>
</comment>